<dbReference type="CDD" id="cd05799">
    <property type="entry name" value="PGM2"/>
    <property type="match status" value="1"/>
</dbReference>
<dbReference type="Proteomes" id="UP000055590">
    <property type="component" value="Chromosome"/>
</dbReference>
<dbReference type="Pfam" id="PF02878">
    <property type="entry name" value="PGM_PMM_I"/>
    <property type="match status" value="1"/>
</dbReference>
<dbReference type="PATRIC" id="fig|1391653.3.peg.2545"/>
<keyword evidence="13" id="KW-1185">Reference proteome</keyword>
<feature type="domain" description="Alpha-D-phosphohexomutase alpha/beta/alpha" evidence="11">
    <location>
        <begin position="327"/>
        <end position="432"/>
    </location>
</feature>
<accession>A0A0K1PG15</accession>
<comment type="similarity">
    <text evidence="2 7">Belongs to the phosphohexose mutase family.</text>
</comment>
<dbReference type="EMBL" id="CP012332">
    <property type="protein sequence ID" value="AKU92054.1"/>
    <property type="molecule type" value="Genomic_DNA"/>
</dbReference>
<dbReference type="GO" id="GO:0000287">
    <property type="term" value="F:magnesium ion binding"/>
    <property type="evidence" value="ECO:0007669"/>
    <property type="project" value="InterPro"/>
</dbReference>
<dbReference type="SUPFAM" id="SSF55957">
    <property type="entry name" value="Phosphoglucomutase, C-terminal domain"/>
    <property type="match status" value="1"/>
</dbReference>
<evidence type="ECO:0000313" key="13">
    <source>
        <dbReference type="Proteomes" id="UP000055590"/>
    </source>
</evidence>
<evidence type="ECO:0000256" key="3">
    <source>
        <dbReference type="ARBA" id="ARBA00022553"/>
    </source>
</evidence>
<keyword evidence="6" id="KW-0413">Isomerase</keyword>
<feature type="domain" description="Alpha-D-phosphohexomutase alpha/beta/alpha" evidence="9">
    <location>
        <begin position="46"/>
        <end position="182"/>
    </location>
</feature>
<evidence type="ECO:0000313" key="12">
    <source>
        <dbReference type="EMBL" id="AKU92054.1"/>
    </source>
</evidence>
<sequence>MDAEKLREMASAWLAEDPDPETREELEDILGKGDEAALADRFGGRLEFGTAGLRGLIGAGPNRMNRSVVIRTTAGLAAYLLEHVPDAKERGVVVGYDGRRLSDAAKDDVAAVLAGHGILARVFSDVAPTPLTAFAVSHLGAAGGVMVTASHNPAAYNGYKVYWGNGAQIVPPHDRGIAEAIEGVGELASIPRMSEDEARRLGLREDLGDETIAAYLERVRALSLGGGGRDRVRIAYTAMHGVGGALALRALSAFGFADVHVVRAQMEPDPAFPTVEFPNPEEEGTLDLALELAEETSAGLVLANDPDADRLAVAVRGKDGAMHTLTGNEIGALLASHLIEDDPAKGDRLVITTIVSTPMVGEIARASGVRYEEVLTGFKWIANRAMELEAATGTRFVLGFEEALGYSVDAVCRDKDGVSAAAVFAELAARAAAEGGGVLDRLEALYRRFGLHRSRQQGFTAPGAEGHAKIERTMARLRSEPPERIGGARVVGIRDYHTGTATRADGTQTKLTLPRSNVLAFDLEGDSRVIARPSGTEPKIKFYFDVREPVAASETLEAARERAEERIDRLAGDFAALASS</sequence>
<gene>
    <name evidence="12" type="ORF">AKJ08_2441</name>
</gene>
<dbReference type="Gene3D" id="3.30.310.50">
    <property type="entry name" value="Alpha-D-phosphohexomutase, C-terminal domain"/>
    <property type="match status" value="1"/>
</dbReference>
<evidence type="ECO:0000256" key="2">
    <source>
        <dbReference type="ARBA" id="ARBA00010231"/>
    </source>
</evidence>
<dbReference type="GO" id="GO:0005975">
    <property type="term" value="P:carbohydrate metabolic process"/>
    <property type="evidence" value="ECO:0007669"/>
    <property type="project" value="InterPro"/>
</dbReference>
<dbReference type="InterPro" id="IPR016066">
    <property type="entry name" value="A-D-PHexomutase_CS"/>
</dbReference>
<dbReference type="AlphaFoldDB" id="A0A0K1PG15"/>
<dbReference type="PANTHER" id="PTHR45745">
    <property type="entry name" value="PHOSPHOMANNOMUTASE 45A"/>
    <property type="match status" value="1"/>
</dbReference>
<dbReference type="RefSeq" id="WP_050726282.1">
    <property type="nucleotide sequence ID" value="NZ_CP012332.1"/>
</dbReference>
<keyword evidence="3" id="KW-0597">Phosphoprotein</keyword>
<dbReference type="PRINTS" id="PR00509">
    <property type="entry name" value="PGMPMM"/>
</dbReference>
<comment type="cofactor">
    <cofactor evidence="1">
        <name>Mg(2+)</name>
        <dbReference type="ChEBI" id="CHEBI:18420"/>
    </cofactor>
</comment>
<dbReference type="GO" id="GO:0008973">
    <property type="term" value="F:phosphopentomutase activity"/>
    <property type="evidence" value="ECO:0007669"/>
    <property type="project" value="TreeGrafter"/>
</dbReference>
<evidence type="ECO:0000259" key="8">
    <source>
        <dbReference type="Pfam" id="PF00408"/>
    </source>
</evidence>
<evidence type="ECO:0000259" key="9">
    <source>
        <dbReference type="Pfam" id="PF02878"/>
    </source>
</evidence>
<protein>
    <submittedName>
        <fullName evidence="12">Phosphomannomutase</fullName>
    </submittedName>
</protein>
<evidence type="ECO:0000256" key="6">
    <source>
        <dbReference type="ARBA" id="ARBA00023235"/>
    </source>
</evidence>
<evidence type="ECO:0000256" key="1">
    <source>
        <dbReference type="ARBA" id="ARBA00001946"/>
    </source>
</evidence>
<evidence type="ECO:0000259" key="10">
    <source>
        <dbReference type="Pfam" id="PF02879"/>
    </source>
</evidence>
<dbReference type="SUPFAM" id="SSF53738">
    <property type="entry name" value="Phosphoglucomutase, first 3 domains"/>
    <property type="match status" value="3"/>
</dbReference>
<dbReference type="InterPro" id="IPR005843">
    <property type="entry name" value="A-D-PHexomutase_C"/>
</dbReference>
<dbReference type="PANTHER" id="PTHR45745:SF1">
    <property type="entry name" value="PHOSPHOGLUCOMUTASE 2B-RELATED"/>
    <property type="match status" value="1"/>
</dbReference>
<dbReference type="Pfam" id="PF00408">
    <property type="entry name" value="PGM_PMM_IV"/>
    <property type="match status" value="1"/>
</dbReference>
<dbReference type="STRING" id="1391653.AKJ08_2441"/>
<dbReference type="InterPro" id="IPR005841">
    <property type="entry name" value="Alpha-D-phosphohexomutase_SF"/>
</dbReference>
<dbReference type="Pfam" id="PF02880">
    <property type="entry name" value="PGM_PMM_III"/>
    <property type="match status" value="1"/>
</dbReference>
<evidence type="ECO:0000256" key="5">
    <source>
        <dbReference type="ARBA" id="ARBA00022842"/>
    </source>
</evidence>
<dbReference type="Gene3D" id="3.40.120.10">
    <property type="entry name" value="Alpha-D-Glucose-1,6-Bisphosphate, subunit A, domain 3"/>
    <property type="match status" value="3"/>
</dbReference>
<dbReference type="InterPro" id="IPR036900">
    <property type="entry name" value="A-D-PHexomutase_C_sf"/>
</dbReference>
<dbReference type="OrthoDB" id="9806956at2"/>
<name>A0A0K1PG15_9BACT</name>
<keyword evidence="5 7" id="KW-0460">Magnesium</keyword>
<feature type="domain" description="Alpha-D-phosphohexomutase C-terminal" evidence="8">
    <location>
        <begin position="522"/>
        <end position="558"/>
    </location>
</feature>
<dbReference type="InterPro" id="IPR005844">
    <property type="entry name" value="A-D-PHexomutase_a/b/a-I"/>
</dbReference>
<reference evidence="12 13" key="1">
    <citation type="submission" date="2015-08" db="EMBL/GenBank/DDBJ databases">
        <authorList>
            <person name="Babu N.S."/>
            <person name="Beckwith C.J."/>
            <person name="Beseler K.G."/>
            <person name="Brison A."/>
            <person name="Carone J.V."/>
            <person name="Caskin T.P."/>
            <person name="Diamond M."/>
            <person name="Durham M.E."/>
            <person name="Foxe J.M."/>
            <person name="Go M."/>
            <person name="Henderson B.A."/>
            <person name="Jones I.B."/>
            <person name="McGettigan J.A."/>
            <person name="Micheletti S.J."/>
            <person name="Nasrallah M.E."/>
            <person name="Ortiz D."/>
            <person name="Piller C.R."/>
            <person name="Privatt S.R."/>
            <person name="Schneider S.L."/>
            <person name="Sharp S."/>
            <person name="Smith T.C."/>
            <person name="Stanton J.D."/>
            <person name="Ullery H.E."/>
            <person name="Wilson R.J."/>
            <person name="Serrano M.G."/>
            <person name="Buck G."/>
            <person name="Lee V."/>
            <person name="Wang Y."/>
            <person name="Carvalho R."/>
            <person name="Voegtly L."/>
            <person name="Shi R."/>
            <person name="Duckworth R."/>
            <person name="Johnson A."/>
            <person name="Loviza R."/>
            <person name="Walstead R."/>
            <person name="Shah Z."/>
            <person name="Kiflezghi M."/>
            <person name="Wade K."/>
            <person name="Ball S.L."/>
            <person name="Bradley K.W."/>
            <person name="Asai D.J."/>
            <person name="Bowman C.A."/>
            <person name="Russell D.A."/>
            <person name="Pope W.H."/>
            <person name="Jacobs-Sera D."/>
            <person name="Hendrix R.W."/>
            <person name="Hatfull G.F."/>
        </authorList>
    </citation>
    <scope>NUCLEOTIDE SEQUENCE [LARGE SCALE GENOMIC DNA]</scope>
    <source>
        <strain evidence="12 13">DSM 27710</strain>
    </source>
</reference>
<evidence type="ECO:0000256" key="7">
    <source>
        <dbReference type="RuleBase" id="RU004326"/>
    </source>
</evidence>
<dbReference type="InterPro" id="IPR005845">
    <property type="entry name" value="A-D-PHexomutase_a/b/a-II"/>
</dbReference>
<feature type="domain" description="Alpha-D-phosphohexomutase alpha/beta/alpha" evidence="10">
    <location>
        <begin position="229"/>
        <end position="314"/>
    </location>
</feature>
<dbReference type="GO" id="GO:0006166">
    <property type="term" value="P:purine ribonucleoside salvage"/>
    <property type="evidence" value="ECO:0007669"/>
    <property type="project" value="TreeGrafter"/>
</dbReference>
<dbReference type="Pfam" id="PF02879">
    <property type="entry name" value="PGM_PMM_II"/>
    <property type="match status" value="1"/>
</dbReference>
<dbReference type="KEGG" id="vin:AKJ08_2441"/>
<dbReference type="InterPro" id="IPR016055">
    <property type="entry name" value="A-D-PHexomutase_a/b/a-I/II/III"/>
</dbReference>
<dbReference type="InterPro" id="IPR005846">
    <property type="entry name" value="A-D-PHexomutase_a/b/a-III"/>
</dbReference>
<evidence type="ECO:0000259" key="11">
    <source>
        <dbReference type="Pfam" id="PF02880"/>
    </source>
</evidence>
<organism evidence="12 13">
    <name type="scientific">Vulgatibacter incomptus</name>
    <dbReference type="NCBI Taxonomy" id="1391653"/>
    <lineage>
        <taxon>Bacteria</taxon>
        <taxon>Pseudomonadati</taxon>
        <taxon>Myxococcota</taxon>
        <taxon>Myxococcia</taxon>
        <taxon>Myxococcales</taxon>
        <taxon>Cystobacterineae</taxon>
        <taxon>Vulgatibacteraceae</taxon>
        <taxon>Vulgatibacter</taxon>
    </lineage>
</organism>
<dbReference type="PROSITE" id="PS00710">
    <property type="entry name" value="PGM_PMM"/>
    <property type="match status" value="1"/>
</dbReference>
<proteinExistence type="inferred from homology"/>
<keyword evidence="4 7" id="KW-0479">Metal-binding</keyword>
<evidence type="ECO:0000256" key="4">
    <source>
        <dbReference type="ARBA" id="ARBA00022723"/>
    </source>
</evidence>